<dbReference type="SUPFAM" id="SSF47095">
    <property type="entry name" value="HMG-box"/>
    <property type="match status" value="1"/>
</dbReference>
<dbReference type="PROSITE" id="PS50118">
    <property type="entry name" value="HMG_BOX_2"/>
    <property type="match status" value="1"/>
</dbReference>
<dbReference type="CDD" id="cd01389">
    <property type="entry name" value="HMG-box_ROX1-like"/>
    <property type="match status" value="1"/>
</dbReference>
<protein>
    <submittedName>
        <fullName evidence="6">6972_t:CDS:1</fullName>
    </submittedName>
</protein>
<feature type="DNA-binding region" description="HMG box" evidence="3">
    <location>
        <begin position="51"/>
        <end position="120"/>
    </location>
</feature>
<dbReference type="GO" id="GO:0005634">
    <property type="term" value="C:nucleus"/>
    <property type="evidence" value="ECO:0007669"/>
    <property type="project" value="UniProtKB-UniRule"/>
</dbReference>
<sequence>MNTISFTFVINNCGETTYSNEVFEKHPCELFLSVDKLISTTNSNEELSKDIPRPLNSFMLFRRNFSAGIVEENKDRTFVSKVSGKASKAWKEASPQVKGFFSALAEKAKLEHKIRYPAYKYNPKKKMIRKRSNKHSKKPNKSRQQKKSSVIDSTQQKSQIHPNCEQSESFSFDQSSNFDDFTRNSVNLIYTFDLFPSIAQQEEQFIF</sequence>
<dbReference type="InterPro" id="IPR050140">
    <property type="entry name" value="SRY-related_HMG-box_TF-like"/>
</dbReference>
<evidence type="ECO:0000313" key="6">
    <source>
        <dbReference type="EMBL" id="CAG8434552.1"/>
    </source>
</evidence>
<dbReference type="InterPro" id="IPR009071">
    <property type="entry name" value="HMG_box_dom"/>
</dbReference>
<evidence type="ECO:0000256" key="1">
    <source>
        <dbReference type="ARBA" id="ARBA00023125"/>
    </source>
</evidence>
<gene>
    <name evidence="6" type="ORF">AGERDE_LOCUS367</name>
</gene>
<dbReference type="Proteomes" id="UP000789831">
    <property type="component" value="Unassembled WGS sequence"/>
</dbReference>
<keyword evidence="7" id="KW-1185">Reference proteome</keyword>
<feature type="region of interest" description="Disordered" evidence="4">
    <location>
        <begin position="125"/>
        <end position="173"/>
    </location>
</feature>
<dbReference type="PANTHER" id="PTHR10270:SF161">
    <property type="entry name" value="SEX-DETERMINING REGION Y PROTEIN"/>
    <property type="match status" value="1"/>
</dbReference>
<dbReference type="AlphaFoldDB" id="A0A9N8UXG3"/>
<keyword evidence="1 3" id="KW-0238">DNA-binding</keyword>
<evidence type="ECO:0000256" key="2">
    <source>
        <dbReference type="ARBA" id="ARBA00023163"/>
    </source>
</evidence>
<evidence type="ECO:0000313" key="7">
    <source>
        <dbReference type="Proteomes" id="UP000789831"/>
    </source>
</evidence>
<reference evidence="6" key="1">
    <citation type="submission" date="2021-06" db="EMBL/GenBank/DDBJ databases">
        <authorList>
            <person name="Kallberg Y."/>
            <person name="Tangrot J."/>
            <person name="Rosling A."/>
        </authorList>
    </citation>
    <scope>NUCLEOTIDE SEQUENCE</scope>
    <source>
        <strain evidence="6">MT106</strain>
    </source>
</reference>
<organism evidence="6 7">
    <name type="scientific">Ambispora gerdemannii</name>
    <dbReference type="NCBI Taxonomy" id="144530"/>
    <lineage>
        <taxon>Eukaryota</taxon>
        <taxon>Fungi</taxon>
        <taxon>Fungi incertae sedis</taxon>
        <taxon>Mucoromycota</taxon>
        <taxon>Glomeromycotina</taxon>
        <taxon>Glomeromycetes</taxon>
        <taxon>Archaeosporales</taxon>
        <taxon>Ambisporaceae</taxon>
        <taxon>Ambispora</taxon>
    </lineage>
</organism>
<dbReference type="PANTHER" id="PTHR10270">
    <property type="entry name" value="SOX TRANSCRIPTION FACTOR"/>
    <property type="match status" value="1"/>
</dbReference>
<evidence type="ECO:0000259" key="5">
    <source>
        <dbReference type="PROSITE" id="PS50118"/>
    </source>
</evidence>
<dbReference type="GO" id="GO:0000978">
    <property type="term" value="F:RNA polymerase II cis-regulatory region sequence-specific DNA binding"/>
    <property type="evidence" value="ECO:0007669"/>
    <property type="project" value="TreeGrafter"/>
</dbReference>
<comment type="caution">
    <text evidence="6">The sequence shown here is derived from an EMBL/GenBank/DDBJ whole genome shotgun (WGS) entry which is preliminary data.</text>
</comment>
<feature type="compositionally biased region" description="Basic residues" evidence="4">
    <location>
        <begin position="125"/>
        <end position="146"/>
    </location>
</feature>
<name>A0A9N8UXG3_9GLOM</name>
<proteinExistence type="predicted"/>
<dbReference type="OrthoDB" id="6247875at2759"/>
<keyword evidence="2" id="KW-0804">Transcription</keyword>
<evidence type="ECO:0000256" key="4">
    <source>
        <dbReference type="SAM" id="MobiDB-lite"/>
    </source>
</evidence>
<dbReference type="InterPro" id="IPR036910">
    <property type="entry name" value="HMG_box_dom_sf"/>
</dbReference>
<evidence type="ECO:0000256" key="3">
    <source>
        <dbReference type="PROSITE-ProRule" id="PRU00267"/>
    </source>
</evidence>
<feature type="compositionally biased region" description="Polar residues" evidence="4">
    <location>
        <begin position="147"/>
        <end position="161"/>
    </location>
</feature>
<dbReference type="GO" id="GO:0001228">
    <property type="term" value="F:DNA-binding transcription activator activity, RNA polymerase II-specific"/>
    <property type="evidence" value="ECO:0007669"/>
    <property type="project" value="TreeGrafter"/>
</dbReference>
<dbReference type="Gene3D" id="1.10.30.10">
    <property type="entry name" value="High mobility group box domain"/>
    <property type="match status" value="1"/>
</dbReference>
<dbReference type="EMBL" id="CAJVPL010000018">
    <property type="protein sequence ID" value="CAG8434552.1"/>
    <property type="molecule type" value="Genomic_DNA"/>
</dbReference>
<feature type="domain" description="HMG box" evidence="5">
    <location>
        <begin position="51"/>
        <end position="120"/>
    </location>
</feature>
<dbReference type="GO" id="GO:0030154">
    <property type="term" value="P:cell differentiation"/>
    <property type="evidence" value="ECO:0007669"/>
    <property type="project" value="TreeGrafter"/>
</dbReference>
<keyword evidence="3" id="KW-0539">Nucleus</keyword>
<accession>A0A9N8UXG3</accession>
<dbReference type="SMART" id="SM00398">
    <property type="entry name" value="HMG"/>
    <property type="match status" value="1"/>
</dbReference>
<dbReference type="Pfam" id="PF00505">
    <property type="entry name" value="HMG_box"/>
    <property type="match status" value="1"/>
</dbReference>